<dbReference type="GO" id="GO:0004252">
    <property type="term" value="F:serine-type endopeptidase activity"/>
    <property type="evidence" value="ECO:0007669"/>
    <property type="project" value="UniProtKB-UniRule"/>
</dbReference>
<dbReference type="Gene3D" id="3.30.230.10">
    <property type="match status" value="1"/>
</dbReference>
<keyword evidence="2" id="KW-0720">Serine protease</keyword>
<dbReference type="InterPro" id="IPR020568">
    <property type="entry name" value="Ribosomal_Su5_D2-typ_SF"/>
</dbReference>
<dbReference type="Pfam" id="PF05362">
    <property type="entry name" value="Lon_C"/>
    <property type="match status" value="1"/>
</dbReference>
<dbReference type="PROSITE" id="PS51786">
    <property type="entry name" value="LON_PROTEOLYTIC"/>
    <property type="match status" value="1"/>
</dbReference>
<protein>
    <submittedName>
        <fullName evidence="4">Serine protease</fullName>
    </submittedName>
</protein>
<reference evidence="4 5" key="1">
    <citation type="submission" date="2015-04" db="EMBL/GenBank/DDBJ databases">
        <title>The complete genome sequence of the hyperthermophilic, obligate iron-reducing archaeon Geoglobus ahangari strain 234T.</title>
        <authorList>
            <person name="Manzella M.P."/>
            <person name="Holmes D.E."/>
            <person name="Rocheleau J.M."/>
            <person name="Chung A."/>
            <person name="Reguera G."/>
            <person name="Kashefi K."/>
        </authorList>
    </citation>
    <scope>NUCLEOTIDE SEQUENCE [LARGE SCALE GENOMIC DNA]</scope>
    <source>
        <strain evidence="4 5">234</strain>
    </source>
</reference>
<feature type="active site" evidence="2">
    <location>
        <position position="110"/>
    </location>
</feature>
<sequence>MKKQLISALLAVLLLITPALSQFENYTERSIKAVAVVSGANRGATIDITVIVTPGNGKVFVSVSPFTEIDMQGSAQLSALTACDLTGKDFLNYDFFYIIEAKSTIVGGPSAGAVMTIATIAALENLTLRDDVFMTGMIYPDGSIGPVGGIPYKLEAAAESGAKVFLIPKGQRYVKVQETKEIKRGPFVIISPETKTVDLVEYGRKLGVKVVEVENINEALRYYAGVELRQQEGKFTQERYSNLMKVLADRMKNDTLSLYPEFEKVADEKVKEDVDKKIEQGDELYREGYYYSATSTYFTAKIMMREKIYRHKVQDDSSFSVEVKVIEDEIESVRKVAESYEIGLASFQIVGAAQERLAKAENYLRKAQTSSDWDSAIANLALAKERVESAKVWMSLLPEIKKDYLMSRDELKKRADFYLSMAESLFVYAESIGGFSSILYGDNSADESLKLAEELYNDGYYAGTILSAIDSMTKSAISIELIGIENEETLNQKIDAAKAAAENAIGIAEKYTIPMLAYAYYEFAETSDKLWKLYYFKLSEKIAKTLSTIAGKGEVKVVKAEYKAPEMKTTPEVQTIVEERIKRFYEVPGYSAVTALTLLAGIALLRRGSRRS</sequence>
<evidence type="ECO:0000259" key="3">
    <source>
        <dbReference type="PROSITE" id="PS51786"/>
    </source>
</evidence>
<dbReference type="PANTHER" id="PTHR10046">
    <property type="entry name" value="ATP DEPENDENT LON PROTEASE FAMILY MEMBER"/>
    <property type="match status" value="1"/>
</dbReference>
<dbReference type="HOGENOM" id="CLU_027628_0_0_2"/>
<dbReference type="InterPro" id="IPR014721">
    <property type="entry name" value="Ribsml_uS5_D2-typ_fold_subgr"/>
</dbReference>
<dbReference type="GO" id="GO:0006508">
    <property type="term" value="P:proteolysis"/>
    <property type="evidence" value="ECO:0007669"/>
    <property type="project" value="UniProtKB-KW"/>
</dbReference>
<dbReference type="KEGG" id="gah:GAH_01697"/>
<keyword evidence="5" id="KW-1185">Reference proteome</keyword>
<evidence type="ECO:0000313" key="5">
    <source>
        <dbReference type="Proteomes" id="UP000034723"/>
    </source>
</evidence>
<evidence type="ECO:0000256" key="1">
    <source>
        <dbReference type="ARBA" id="ARBA00004127"/>
    </source>
</evidence>
<keyword evidence="2 4" id="KW-0645">Protease</keyword>
<dbReference type="InParanoid" id="A0A0F7IGH2"/>
<comment type="similarity">
    <text evidence="2">Belongs to the peptidase S16 family.</text>
</comment>
<comment type="subcellular location">
    <subcellularLocation>
        <location evidence="1">Endomembrane system</location>
        <topology evidence="1">Multi-pass membrane protein</topology>
    </subcellularLocation>
</comment>
<dbReference type="GO" id="GO:0012505">
    <property type="term" value="C:endomembrane system"/>
    <property type="evidence" value="ECO:0007669"/>
    <property type="project" value="UniProtKB-SubCell"/>
</dbReference>
<dbReference type="RefSeq" id="WP_048096083.1">
    <property type="nucleotide sequence ID" value="NZ_CP011267.1"/>
</dbReference>
<feature type="domain" description="Lon proteolytic" evidence="3">
    <location>
        <begin position="27"/>
        <end position="226"/>
    </location>
</feature>
<gene>
    <name evidence="4" type="ORF">GAH_01697</name>
</gene>
<proteinExistence type="inferred from homology"/>
<organism evidence="4 5">
    <name type="scientific">Geoglobus ahangari</name>
    <dbReference type="NCBI Taxonomy" id="113653"/>
    <lineage>
        <taxon>Archaea</taxon>
        <taxon>Methanobacteriati</taxon>
        <taxon>Methanobacteriota</taxon>
        <taxon>Archaeoglobi</taxon>
        <taxon>Archaeoglobales</taxon>
        <taxon>Archaeoglobaceae</taxon>
        <taxon>Geoglobus</taxon>
    </lineage>
</organism>
<feature type="active site" evidence="2">
    <location>
        <position position="153"/>
    </location>
</feature>
<dbReference type="GO" id="GO:0030163">
    <property type="term" value="P:protein catabolic process"/>
    <property type="evidence" value="ECO:0007669"/>
    <property type="project" value="InterPro"/>
</dbReference>
<dbReference type="PRINTS" id="PR00830">
    <property type="entry name" value="ENDOLAPTASE"/>
</dbReference>
<accession>A0A0F7IGH2</accession>
<dbReference type="InterPro" id="IPR027065">
    <property type="entry name" value="Lon_Prtase"/>
</dbReference>
<evidence type="ECO:0000256" key="2">
    <source>
        <dbReference type="PROSITE-ProRule" id="PRU01122"/>
    </source>
</evidence>
<dbReference type="InterPro" id="IPR008269">
    <property type="entry name" value="Lon_proteolytic"/>
</dbReference>
<dbReference type="GO" id="GO:0004176">
    <property type="term" value="F:ATP-dependent peptidase activity"/>
    <property type="evidence" value="ECO:0007669"/>
    <property type="project" value="UniProtKB-UniRule"/>
</dbReference>
<dbReference type="GeneID" id="24804266"/>
<dbReference type="GO" id="GO:0005524">
    <property type="term" value="F:ATP binding"/>
    <property type="evidence" value="ECO:0007669"/>
    <property type="project" value="InterPro"/>
</dbReference>
<dbReference type="AlphaFoldDB" id="A0A0F7IGH2"/>
<dbReference type="STRING" id="113653.GAH_01697"/>
<name>A0A0F7IGH2_9EURY</name>
<dbReference type="OrthoDB" id="15525at2157"/>
<dbReference type="PATRIC" id="fig|113653.22.peg.1669"/>
<dbReference type="SUPFAM" id="SSF54211">
    <property type="entry name" value="Ribosomal protein S5 domain 2-like"/>
    <property type="match status" value="1"/>
</dbReference>
<dbReference type="Proteomes" id="UP000034723">
    <property type="component" value="Chromosome"/>
</dbReference>
<evidence type="ECO:0000313" key="4">
    <source>
        <dbReference type="EMBL" id="AKG91019.1"/>
    </source>
</evidence>
<keyword evidence="2" id="KW-0378">Hydrolase</keyword>
<dbReference type="EMBL" id="CP011267">
    <property type="protein sequence ID" value="AKG91019.1"/>
    <property type="molecule type" value="Genomic_DNA"/>
</dbReference>